<accession>A0A2I0K145</accession>
<organism evidence="2 3">
    <name type="scientific">Punica granatum</name>
    <name type="common">Pomegranate</name>
    <dbReference type="NCBI Taxonomy" id="22663"/>
    <lineage>
        <taxon>Eukaryota</taxon>
        <taxon>Viridiplantae</taxon>
        <taxon>Streptophyta</taxon>
        <taxon>Embryophyta</taxon>
        <taxon>Tracheophyta</taxon>
        <taxon>Spermatophyta</taxon>
        <taxon>Magnoliopsida</taxon>
        <taxon>eudicotyledons</taxon>
        <taxon>Gunneridae</taxon>
        <taxon>Pentapetalae</taxon>
        <taxon>rosids</taxon>
        <taxon>malvids</taxon>
        <taxon>Myrtales</taxon>
        <taxon>Lythraceae</taxon>
        <taxon>Punica</taxon>
    </lineage>
</organism>
<evidence type="ECO:0000313" key="2">
    <source>
        <dbReference type="EMBL" id="PKI61793.1"/>
    </source>
</evidence>
<evidence type="ECO:0000313" key="3">
    <source>
        <dbReference type="Proteomes" id="UP000233551"/>
    </source>
</evidence>
<comment type="caution">
    <text evidence="2">The sequence shown here is derived from an EMBL/GenBank/DDBJ whole genome shotgun (WGS) entry which is preliminary data.</text>
</comment>
<gene>
    <name evidence="2" type="ORF">CRG98_017843</name>
</gene>
<feature type="region of interest" description="Disordered" evidence="1">
    <location>
        <begin position="26"/>
        <end position="47"/>
    </location>
</feature>
<keyword evidence="3" id="KW-1185">Reference proteome</keyword>
<proteinExistence type="predicted"/>
<reference evidence="2 3" key="1">
    <citation type="submission" date="2017-11" db="EMBL/GenBank/DDBJ databases">
        <title>De-novo sequencing of pomegranate (Punica granatum L.) genome.</title>
        <authorList>
            <person name="Akparov Z."/>
            <person name="Amiraslanov A."/>
            <person name="Hajiyeva S."/>
            <person name="Abbasov M."/>
            <person name="Kaur K."/>
            <person name="Hamwieh A."/>
            <person name="Solovyev V."/>
            <person name="Salamov A."/>
            <person name="Braich B."/>
            <person name="Kosarev P."/>
            <person name="Mahmoud A."/>
            <person name="Hajiyev E."/>
            <person name="Babayeva S."/>
            <person name="Izzatullayeva V."/>
            <person name="Mammadov A."/>
            <person name="Mammadov A."/>
            <person name="Sharifova S."/>
            <person name="Ojaghi J."/>
            <person name="Eynullazada K."/>
            <person name="Bayramov B."/>
            <person name="Abdulazimova A."/>
            <person name="Shahmuradov I."/>
        </authorList>
    </citation>
    <scope>NUCLEOTIDE SEQUENCE [LARGE SCALE GENOMIC DNA]</scope>
    <source>
        <strain evidence="3">cv. AG2017</strain>
        <tissue evidence="2">Leaf</tissue>
    </source>
</reference>
<feature type="compositionally biased region" description="Basic and acidic residues" evidence="1">
    <location>
        <begin position="139"/>
        <end position="150"/>
    </location>
</feature>
<sequence length="150" mass="15845">MGSARPCVPRIRPWVPRGCSQSRREVGCLTDPERTGQSSGPGILAESDRPQGVVNICEKGEQVEECTACGIGIACRWPVDLVKYGSVAPVEGLSTPGAWVEGAESARVLSGARTVVRSLAAGPVEPSNRSIEVGAMEVEGSRQERQSVRS</sequence>
<dbReference type="Proteomes" id="UP000233551">
    <property type="component" value="Unassembled WGS sequence"/>
</dbReference>
<protein>
    <submittedName>
        <fullName evidence="2">Uncharacterized protein</fullName>
    </submittedName>
</protein>
<feature type="region of interest" description="Disordered" evidence="1">
    <location>
        <begin position="126"/>
        <end position="150"/>
    </location>
</feature>
<dbReference type="EMBL" id="PGOL01001007">
    <property type="protein sequence ID" value="PKI61793.1"/>
    <property type="molecule type" value="Genomic_DNA"/>
</dbReference>
<evidence type="ECO:0000256" key="1">
    <source>
        <dbReference type="SAM" id="MobiDB-lite"/>
    </source>
</evidence>
<dbReference type="AlphaFoldDB" id="A0A2I0K145"/>
<name>A0A2I0K145_PUNGR</name>